<reference evidence="13" key="1">
    <citation type="submission" date="2016-10" db="EMBL/GenBank/DDBJ databases">
        <authorList>
            <person name="Varghese N."/>
            <person name="Submissions S."/>
        </authorList>
    </citation>
    <scope>NUCLEOTIDE SEQUENCE [LARGE SCALE GENOMIC DNA]</scope>
    <source>
        <strain evidence="13">CGMCC 4.5579</strain>
    </source>
</reference>
<evidence type="ECO:0000256" key="11">
    <source>
        <dbReference type="PIRSR" id="PIRSR001399-3"/>
    </source>
</evidence>
<dbReference type="CDD" id="cd00466">
    <property type="entry name" value="DHQase_II"/>
    <property type="match status" value="1"/>
</dbReference>
<dbReference type="NCBIfam" id="TIGR01088">
    <property type="entry name" value="aroQ"/>
    <property type="match status" value="1"/>
</dbReference>
<dbReference type="PIRSF" id="PIRSF001399">
    <property type="entry name" value="DHquinase_II"/>
    <property type="match status" value="1"/>
</dbReference>
<feature type="active site" description="Proton donor" evidence="8 9">
    <location>
        <position position="125"/>
    </location>
</feature>
<feature type="binding site" evidence="8 10">
    <location>
        <position position="99"/>
    </location>
    <ligand>
        <name>substrate</name>
    </ligand>
</feature>
<dbReference type="EMBL" id="FOWW01000008">
    <property type="protein sequence ID" value="SFQ51200.1"/>
    <property type="molecule type" value="Genomic_DNA"/>
</dbReference>
<feature type="site" description="Transition state stabilizer" evidence="8 11">
    <location>
        <position position="43"/>
    </location>
</feature>
<dbReference type="GO" id="GO:0009073">
    <property type="term" value="P:aromatic amino acid family biosynthetic process"/>
    <property type="evidence" value="ECO:0007669"/>
    <property type="project" value="UniProtKB-KW"/>
</dbReference>
<comment type="function">
    <text evidence="8">Catalyzes a trans-dehydration via an enolate intermediate.</text>
</comment>
<dbReference type="UniPathway" id="UPA00053">
    <property type="reaction ID" value="UER00086"/>
</dbReference>
<dbReference type="Gene3D" id="3.40.50.9100">
    <property type="entry name" value="Dehydroquinase, class II"/>
    <property type="match status" value="1"/>
</dbReference>
<evidence type="ECO:0000256" key="3">
    <source>
        <dbReference type="ARBA" id="ARBA00011037"/>
    </source>
</evidence>
<feature type="binding site" evidence="8 10">
    <location>
        <position position="112"/>
    </location>
    <ligand>
        <name>substrate</name>
    </ligand>
</feature>
<dbReference type="PANTHER" id="PTHR21272:SF3">
    <property type="entry name" value="CATABOLIC 3-DEHYDROQUINASE"/>
    <property type="match status" value="1"/>
</dbReference>
<name>A0A1I5Z428_9PSEU</name>
<feature type="binding site" evidence="8 10">
    <location>
        <position position="136"/>
    </location>
    <ligand>
        <name>substrate</name>
    </ligand>
</feature>
<evidence type="ECO:0000256" key="7">
    <source>
        <dbReference type="ARBA" id="ARBA00023239"/>
    </source>
</evidence>
<dbReference type="NCBIfam" id="NF003805">
    <property type="entry name" value="PRK05395.1-2"/>
    <property type="match status" value="1"/>
</dbReference>
<feature type="binding site" evidence="8 10">
    <location>
        <position position="105"/>
    </location>
    <ligand>
        <name>substrate</name>
    </ligand>
</feature>
<evidence type="ECO:0000313" key="12">
    <source>
        <dbReference type="EMBL" id="SFQ51200.1"/>
    </source>
</evidence>
<organism evidence="12 13">
    <name type="scientific">Amycolatopsis arida</name>
    <dbReference type="NCBI Taxonomy" id="587909"/>
    <lineage>
        <taxon>Bacteria</taxon>
        <taxon>Bacillati</taxon>
        <taxon>Actinomycetota</taxon>
        <taxon>Actinomycetes</taxon>
        <taxon>Pseudonocardiales</taxon>
        <taxon>Pseudonocardiaceae</taxon>
        <taxon>Amycolatopsis</taxon>
    </lineage>
</organism>
<comment type="subunit">
    <text evidence="4 8">Homododecamer.</text>
</comment>
<evidence type="ECO:0000256" key="6">
    <source>
        <dbReference type="ARBA" id="ARBA00023141"/>
    </source>
</evidence>
<dbReference type="NCBIfam" id="NF003806">
    <property type="entry name" value="PRK05395.1-3"/>
    <property type="match status" value="1"/>
</dbReference>
<dbReference type="STRING" id="587909.SAMN05421810_108209"/>
<dbReference type="InterPro" id="IPR001874">
    <property type="entry name" value="DHquinase_II"/>
</dbReference>
<comment type="catalytic activity">
    <reaction evidence="1 8">
        <text>3-dehydroquinate = 3-dehydroshikimate + H2O</text>
        <dbReference type="Rhea" id="RHEA:21096"/>
        <dbReference type="ChEBI" id="CHEBI:15377"/>
        <dbReference type="ChEBI" id="CHEBI:16630"/>
        <dbReference type="ChEBI" id="CHEBI:32364"/>
        <dbReference type="EC" id="4.2.1.10"/>
    </reaction>
</comment>
<evidence type="ECO:0000256" key="5">
    <source>
        <dbReference type="ARBA" id="ARBA00012060"/>
    </source>
</evidence>
<comment type="similarity">
    <text evidence="3 8">Belongs to the type-II 3-dehydroquinase family.</text>
</comment>
<dbReference type="GO" id="GO:0003855">
    <property type="term" value="F:3-dehydroquinate dehydratase activity"/>
    <property type="evidence" value="ECO:0007669"/>
    <property type="project" value="UniProtKB-UniRule"/>
</dbReference>
<keyword evidence="7 8" id="KW-0456">Lyase</keyword>
<dbReference type="PANTHER" id="PTHR21272">
    <property type="entry name" value="CATABOLIC 3-DEHYDROQUINASE"/>
    <property type="match status" value="1"/>
</dbReference>
<dbReference type="SUPFAM" id="SSF52304">
    <property type="entry name" value="Type II 3-dehydroquinate dehydratase"/>
    <property type="match status" value="1"/>
</dbReference>
<feature type="active site" description="Proton acceptor" evidence="8 9">
    <location>
        <position position="48"/>
    </location>
</feature>
<evidence type="ECO:0000256" key="8">
    <source>
        <dbReference type="HAMAP-Rule" id="MF_00169"/>
    </source>
</evidence>
<keyword evidence="6 8" id="KW-0057">Aromatic amino acid biosynthesis</keyword>
<evidence type="ECO:0000313" key="13">
    <source>
        <dbReference type="Proteomes" id="UP000198727"/>
    </source>
</evidence>
<dbReference type="OrthoDB" id="9790793at2"/>
<accession>A0A1I5Z428</accession>
<gene>
    <name evidence="8" type="primary">aroQ</name>
    <name evidence="12" type="ORF">SAMN05421810_108209</name>
</gene>
<keyword evidence="8" id="KW-0028">Amino-acid biosynthesis</keyword>
<dbReference type="EC" id="4.2.1.10" evidence="5 8"/>
<evidence type="ECO:0000256" key="10">
    <source>
        <dbReference type="PIRSR" id="PIRSR001399-2"/>
    </source>
</evidence>
<comment type="pathway">
    <text evidence="2 8">Metabolic intermediate biosynthesis; chorismate biosynthesis; chorismate from D-erythrose 4-phosphate and phosphoenolpyruvate: step 3/7.</text>
</comment>
<evidence type="ECO:0000256" key="1">
    <source>
        <dbReference type="ARBA" id="ARBA00001864"/>
    </source>
</evidence>
<dbReference type="NCBIfam" id="NF003807">
    <property type="entry name" value="PRK05395.1-4"/>
    <property type="match status" value="1"/>
</dbReference>
<sequence length="169" mass="18304">MAAESCCDAERPVTTATTRKDGAVSARKVLVLNGPNLGRLGRREPDVYGSTTHDDLVALCERAGAELGISVEVRQTDHEGELVGWLHEAADGGLPVVLNAGAWTHYSIAVRDAAAQLTTPMIELHISNVHRREEFRHRSVLSDIATGLIVGFGVDGYPLALRWLARNAW</sequence>
<keyword evidence="13" id="KW-1185">Reference proteome</keyword>
<dbReference type="PROSITE" id="PS01029">
    <property type="entry name" value="DEHYDROQUINASE_II"/>
    <property type="match status" value="1"/>
</dbReference>
<feature type="binding site" evidence="8 10">
    <location>
        <begin position="126"/>
        <end position="127"/>
    </location>
    <ligand>
        <name>substrate</name>
    </ligand>
</feature>
<dbReference type="AlphaFoldDB" id="A0A1I5Z428"/>
<dbReference type="GO" id="GO:0009423">
    <property type="term" value="P:chorismate biosynthetic process"/>
    <property type="evidence" value="ECO:0007669"/>
    <property type="project" value="UniProtKB-UniRule"/>
</dbReference>
<evidence type="ECO:0000256" key="2">
    <source>
        <dbReference type="ARBA" id="ARBA00004902"/>
    </source>
</evidence>
<proteinExistence type="inferred from homology"/>
<dbReference type="InterPro" id="IPR018509">
    <property type="entry name" value="DHquinase_II_CS"/>
</dbReference>
<dbReference type="Proteomes" id="UP000198727">
    <property type="component" value="Unassembled WGS sequence"/>
</dbReference>
<dbReference type="Pfam" id="PF01220">
    <property type="entry name" value="DHquinase_II"/>
    <property type="match status" value="1"/>
</dbReference>
<dbReference type="HAMAP" id="MF_00169">
    <property type="entry name" value="AroQ"/>
    <property type="match status" value="1"/>
</dbReference>
<dbReference type="GO" id="GO:0008652">
    <property type="term" value="P:amino acid biosynthetic process"/>
    <property type="evidence" value="ECO:0007669"/>
    <property type="project" value="UniProtKB-KW"/>
</dbReference>
<evidence type="ECO:0000256" key="9">
    <source>
        <dbReference type="PIRSR" id="PIRSR001399-1"/>
    </source>
</evidence>
<protein>
    <recommendedName>
        <fullName evidence="5 8">3-dehydroquinate dehydratase</fullName>
        <shortName evidence="8">3-dehydroquinase</shortName>
        <ecNumber evidence="5 8">4.2.1.10</ecNumber>
    </recommendedName>
    <alternativeName>
        <fullName evidence="8">Type II DHQase</fullName>
    </alternativeName>
</protein>
<dbReference type="InterPro" id="IPR036441">
    <property type="entry name" value="DHquinase_II_sf"/>
</dbReference>
<dbReference type="GO" id="GO:0019631">
    <property type="term" value="P:quinate catabolic process"/>
    <property type="evidence" value="ECO:0007669"/>
    <property type="project" value="TreeGrafter"/>
</dbReference>
<evidence type="ECO:0000256" key="4">
    <source>
        <dbReference type="ARBA" id="ARBA00011193"/>
    </source>
</evidence>